<dbReference type="Proteomes" id="UP000318529">
    <property type="component" value="Unassembled WGS sequence"/>
</dbReference>
<dbReference type="EMBL" id="VITH01000006">
    <property type="protein sequence ID" value="TWA83155.1"/>
    <property type="molecule type" value="Genomic_DNA"/>
</dbReference>
<dbReference type="PANTHER" id="PTHR41386">
    <property type="entry name" value="INTEGRAL MEMBRANE PROTEIN-RELATED"/>
    <property type="match status" value="1"/>
</dbReference>
<evidence type="ECO:0000256" key="1">
    <source>
        <dbReference type="SAM" id="MobiDB-lite"/>
    </source>
</evidence>
<keyword evidence="2" id="KW-0812">Transmembrane</keyword>
<accession>A0A560CE77</accession>
<dbReference type="Pfam" id="PF06210">
    <property type="entry name" value="DUF1003"/>
    <property type="match status" value="1"/>
</dbReference>
<keyword evidence="2" id="KW-1133">Transmembrane helix</keyword>
<dbReference type="RefSeq" id="WP_247888315.1">
    <property type="nucleotide sequence ID" value="NZ_VITH01000006.1"/>
</dbReference>
<gene>
    <name evidence="3" type="ORF">FBZ83_106338</name>
</gene>
<feature type="transmembrane region" description="Helical" evidence="2">
    <location>
        <begin position="100"/>
        <end position="120"/>
    </location>
</feature>
<evidence type="ECO:0000313" key="4">
    <source>
        <dbReference type="Proteomes" id="UP000318529"/>
    </source>
</evidence>
<dbReference type="PANTHER" id="PTHR41386:SF1">
    <property type="entry name" value="MEMBRANE PROTEIN"/>
    <property type="match status" value="1"/>
</dbReference>
<keyword evidence="2" id="KW-0472">Membrane</keyword>
<organism evidence="3 4">
    <name type="scientific">Azospirillum brasilense</name>
    <dbReference type="NCBI Taxonomy" id="192"/>
    <lineage>
        <taxon>Bacteria</taxon>
        <taxon>Pseudomonadati</taxon>
        <taxon>Pseudomonadota</taxon>
        <taxon>Alphaproteobacteria</taxon>
        <taxon>Rhodospirillales</taxon>
        <taxon>Azospirillaceae</taxon>
        <taxon>Azospirillum</taxon>
    </lineage>
</organism>
<sequence>MNAQPSQHGGNRAEKSASPPTYPPPSPGLSAVFERNIQALHQRREREEVEATVEERIADAITRFTGSMTFVYLHLAFFGFWIIANLGWVPGVPRWDPSFVILAMIASVEAIFLSTFVLISQNRMSEVASKRADLDLQISLLAEHEITKLTALVSSIADHMGVKTDVDSDLDVIKQDVAPEAVLDQIEAKKSSKKPADREP</sequence>
<reference evidence="3 4" key="1">
    <citation type="submission" date="2019-06" db="EMBL/GenBank/DDBJ databases">
        <title>Genomic Encyclopedia of Type Strains, Phase IV (KMG-V): Genome sequencing to study the core and pangenomes of soil and plant-associated prokaryotes.</title>
        <authorList>
            <person name="Whitman W."/>
        </authorList>
    </citation>
    <scope>NUCLEOTIDE SEQUENCE [LARGE SCALE GENOMIC DNA]</scope>
    <source>
        <strain evidence="3 4">BR 11650</strain>
    </source>
</reference>
<feature type="transmembrane region" description="Helical" evidence="2">
    <location>
        <begin position="70"/>
        <end position="88"/>
    </location>
</feature>
<dbReference type="AlphaFoldDB" id="A0A560CE77"/>
<evidence type="ECO:0000313" key="3">
    <source>
        <dbReference type="EMBL" id="TWA83155.1"/>
    </source>
</evidence>
<feature type="region of interest" description="Disordered" evidence="1">
    <location>
        <begin position="1"/>
        <end position="28"/>
    </location>
</feature>
<dbReference type="InterPro" id="IPR010406">
    <property type="entry name" value="DUF1003"/>
</dbReference>
<evidence type="ECO:0000256" key="2">
    <source>
        <dbReference type="SAM" id="Phobius"/>
    </source>
</evidence>
<protein>
    <submittedName>
        <fullName evidence="3">Putative membrane protein</fullName>
    </submittedName>
</protein>
<comment type="caution">
    <text evidence="3">The sequence shown here is derived from an EMBL/GenBank/DDBJ whole genome shotgun (WGS) entry which is preliminary data.</text>
</comment>
<name>A0A560CE77_AZOBR</name>
<proteinExistence type="predicted"/>